<evidence type="ECO:0000256" key="1">
    <source>
        <dbReference type="ARBA" id="ARBA00022448"/>
    </source>
</evidence>
<evidence type="ECO:0000256" key="4">
    <source>
        <dbReference type="ARBA" id="ARBA00023284"/>
    </source>
</evidence>
<dbReference type="eggNOG" id="COG0526">
    <property type="taxonomic scope" value="Bacteria"/>
</dbReference>
<dbReference type="InterPro" id="IPR017937">
    <property type="entry name" value="Thioredoxin_CS"/>
</dbReference>
<dbReference type="PANTHER" id="PTHR45663">
    <property type="entry name" value="GEO12009P1"/>
    <property type="match status" value="1"/>
</dbReference>
<dbReference type="GO" id="GO:0005829">
    <property type="term" value="C:cytosol"/>
    <property type="evidence" value="ECO:0007669"/>
    <property type="project" value="TreeGrafter"/>
</dbReference>
<dbReference type="EMBL" id="AWFB01000009">
    <property type="protein sequence ID" value="RAN34695.1"/>
    <property type="molecule type" value="Genomic_DNA"/>
</dbReference>
<proteinExistence type="predicted"/>
<keyword evidence="4" id="KW-0676">Redox-active center</keyword>
<keyword evidence="6" id="KW-1185">Reference proteome</keyword>
<dbReference type="GO" id="GO:0045454">
    <property type="term" value="P:cell redox homeostasis"/>
    <property type="evidence" value="ECO:0007669"/>
    <property type="project" value="TreeGrafter"/>
</dbReference>
<dbReference type="Proteomes" id="UP000249123">
    <property type="component" value="Unassembled WGS sequence"/>
</dbReference>
<evidence type="ECO:0000256" key="3">
    <source>
        <dbReference type="ARBA" id="ARBA00023157"/>
    </source>
</evidence>
<dbReference type="PROSITE" id="PS51352">
    <property type="entry name" value="THIOREDOXIN_2"/>
    <property type="match status" value="1"/>
</dbReference>
<keyword evidence="2" id="KW-0249">Electron transport</keyword>
<name>A0A062TVJ2_9PROT</name>
<dbReference type="RefSeq" id="WP_034824998.1">
    <property type="nucleotide sequence ID" value="NZ_AWFA01000009.1"/>
</dbReference>
<dbReference type="InterPro" id="IPR036249">
    <property type="entry name" value="Thioredoxin-like_sf"/>
</dbReference>
<comment type="caution">
    <text evidence="5">The sequence shown here is derived from an EMBL/GenBank/DDBJ whole genome shotgun (WGS) entry which is preliminary data.</text>
</comment>
<dbReference type="InterPro" id="IPR013766">
    <property type="entry name" value="Thioredoxin_domain"/>
</dbReference>
<accession>A0A062TVJ2</accession>
<dbReference type="SUPFAM" id="SSF52833">
    <property type="entry name" value="Thioredoxin-like"/>
    <property type="match status" value="1"/>
</dbReference>
<evidence type="ECO:0000313" key="6">
    <source>
        <dbReference type="Proteomes" id="UP000249123"/>
    </source>
</evidence>
<dbReference type="Gene3D" id="3.40.30.10">
    <property type="entry name" value="Glutaredoxin"/>
    <property type="match status" value="1"/>
</dbReference>
<dbReference type="OrthoDB" id="9790390at2"/>
<evidence type="ECO:0000313" key="5">
    <source>
        <dbReference type="EMBL" id="RAN34695.1"/>
    </source>
</evidence>
<dbReference type="PANTHER" id="PTHR45663:SF11">
    <property type="entry name" value="GEO12009P1"/>
    <property type="match status" value="1"/>
</dbReference>
<dbReference type="PROSITE" id="PS00194">
    <property type="entry name" value="THIOREDOXIN_1"/>
    <property type="match status" value="1"/>
</dbReference>
<dbReference type="STRING" id="1280941.HY2_09970"/>
<sequence length="152" mass="16362">MTDTSVDTRMLVCVHCGATNRVSVGQPLTGGRCGKCKTSLATPQPVDIDEKMLARLQARDTGAYVLDVWAPWCGPCRMMAPAYAEAATRFAGQVRFFKLNSDQNQSASSGLGIRGIPTLIAWKDAKKIAQQPGAQTGDGLINWIKSTFRLSA</sequence>
<dbReference type="PRINTS" id="PR00421">
    <property type="entry name" value="THIOREDOXIN"/>
</dbReference>
<protein>
    <submittedName>
        <fullName evidence="5">Uncharacterized protein</fullName>
    </submittedName>
</protein>
<dbReference type="Gene3D" id="2.30.30.380">
    <property type="entry name" value="Zn-finger domain of Sec23/24"/>
    <property type="match status" value="1"/>
</dbReference>
<dbReference type="GO" id="GO:0015035">
    <property type="term" value="F:protein-disulfide reductase activity"/>
    <property type="evidence" value="ECO:0007669"/>
    <property type="project" value="TreeGrafter"/>
</dbReference>
<dbReference type="AlphaFoldDB" id="A0A062TVJ2"/>
<dbReference type="Pfam" id="PF00085">
    <property type="entry name" value="Thioredoxin"/>
    <property type="match status" value="1"/>
</dbReference>
<gene>
    <name evidence="5" type="ORF">HY3_10320</name>
</gene>
<keyword evidence="3" id="KW-1015">Disulfide bond</keyword>
<dbReference type="CDD" id="cd02947">
    <property type="entry name" value="TRX_family"/>
    <property type="match status" value="1"/>
</dbReference>
<evidence type="ECO:0000256" key="2">
    <source>
        <dbReference type="ARBA" id="ARBA00022982"/>
    </source>
</evidence>
<organism evidence="5 6">
    <name type="scientific">Hyphomonas pacifica</name>
    <dbReference type="NCBI Taxonomy" id="1280941"/>
    <lineage>
        <taxon>Bacteria</taxon>
        <taxon>Pseudomonadati</taxon>
        <taxon>Pseudomonadota</taxon>
        <taxon>Alphaproteobacteria</taxon>
        <taxon>Hyphomonadales</taxon>
        <taxon>Hyphomonadaceae</taxon>
        <taxon>Hyphomonas</taxon>
    </lineage>
</organism>
<keyword evidence="1" id="KW-0813">Transport</keyword>
<reference evidence="5 6" key="1">
    <citation type="submission" date="2013-04" db="EMBL/GenBank/DDBJ databases">
        <title>Hyphomonas sp. T24B3 Genome Sequencing.</title>
        <authorList>
            <person name="Lai Q."/>
            <person name="Shao Z."/>
        </authorList>
    </citation>
    <scope>NUCLEOTIDE SEQUENCE [LARGE SCALE GENOMIC DNA]</scope>
    <source>
        <strain evidence="5 6">T24B3</strain>
    </source>
</reference>